<comment type="similarity">
    <text evidence="1">Belongs to the multi antimicrobial extrusion (MATE) (TC 2.A.66.1) family.</text>
</comment>
<feature type="transmembrane region" description="Helical" evidence="3">
    <location>
        <begin position="183"/>
        <end position="204"/>
    </location>
</feature>
<feature type="transmembrane region" description="Helical" evidence="3">
    <location>
        <begin position="23"/>
        <end position="44"/>
    </location>
</feature>
<dbReference type="Proteomes" id="UP001530400">
    <property type="component" value="Unassembled WGS sequence"/>
</dbReference>
<evidence type="ECO:0000256" key="1">
    <source>
        <dbReference type="ARBA" id="ARBA00010199"/>
    </source>
</evidence>
<evidence type="ECO:0000256" key="3">
    <source>
        <dbReference type="SAM" id="Phobius"/>
    </source>
</evidence>
<feature type="transmembrane region" description="Helical" evidence="3">
    <location>
        <begin position="157"/>
        <end position="177"/>
    </location>
</feature>
<sequence length="273" mass="29930">MVGPRSISDCRQKLIVDSLCDKGGVLVIFASTMGAAEVAVWTIVRTLSDIFAACMEGICCAAEIRSAYFIGTGNISSARITSYKSLMIGILFGAILTYGFYELFEDHVKLFTQDATLQEMILDLVPLICISNMTMAAGMLCWSLIGAQGRFRLATLITFLSGWLVTIPLAAFFVFLLHINLQGLVAAVTIGYSVSSTALMYLLIRSNWNKRVEKVKRATVHDYEEQTQDSPVEDDASIENNKTESNSDGDRIPAATDQNFNLELANSGELTYV</sequence>
<keyword evidence="3" id="KW-0812">Transmembrane</keyword>
<dbReference type="PANTHER" id="PTHR42925:SF1">
    <property type="entry name" value="VIRULENCE FACTOR MVIN"/>
    <property type="match status" value="1"/>
</dbReference>
<dbReference type="AlphaFoldDB" id="A0ABD3NKD2"/>
<accession>A0ABD3NKD2</accession>
<keyword evidence="3" id="KW-1133">Transmembrane helix</keyword>
<dbReference type="EMBL" id="JALLPJ020001105">
    <property type="protein sequence ID" value="KAL3776308.1"/>
    <property type="molecule type" value="Genomic_DNA"/>
</dbReference>
<comment type="caution">
    <text evidence="4">The sequence shown here is derived from an EMBL/GenBank/DDBJ whole genome shotgun (WGS) entry which is preliminary data.</text>
</comment>
<feature type="region of interest" description="Disordered" evidence="2">
    <location>
        <begin position="223"/>
        <end position="256"/>
    </location>
</feature>
<dbReference type="InterPro" id="IPR047135">
    <property type="entry name" value="YsiQ"/>
</dbReference>
<feature type="transmembrane region" description="Helical" evidence="3">
    <location>
        <begin position="121"/>
        <end position="145"/>
    </location>
</feature>
<dbReference type="InterPro" id="IPR002528">
    <property type="entry name" value="MATE_fam"/>
</dbReference>
<gene>
    <name evidence="4" type="ORF">ACHAWO_002702</name>
</gene>
<evidence type="ECO:0000256" key="2">
    <source>
        <dbReference type="SAM" id="MobiDB-lite"/>
    </source>
</evidence>
<dbReference type="PANTHER" id="PTHR42925">
    <property type="entry name" value="MULTIDRUG AND TOXIN EFFLUX PROTEIN MATE FAMILY"/>
    <property type="match status" value="1"/>
</dbReference>
<keyword evidence="5" id="KW-1185">Reference proteome</keyword>
<keyword evidence="3" id="KW-0472">Membrane</keyword>
<dbReference type="Pfam" id="PF01554">
    <property type="entry name" value="MatE"/>
    <property type="match status" value="1"/>
</dbReference>
<proteinExistence type="inferred from homology"/>
<evidence type="ECO:0000313" key="4">
    <source>
        <dbReference type="EMBL" id="KAL3776308.1"/>
    </source>
</evidence>
<feature type="compositionally biased region" description="Acidic residues" evidence="2">
    <location>
        <begin position="225"/>
        <end position="237"/>
    </location>
</feature>
<reference evidence="4 5" key="1">
    <citation type="submission" date="2024-10" db="EMBL/GenBank/DDBJ databases">
        <title>Updated reference genomes for cyclostephanoid diatoms.</title>
        <authorList>
            <person name="Roberts W.R."/>
            <person name="Alverson A.J."/>
        </authorList>
    </citation>
    <scope>NUCLEOTIDE SEQUENCE [LARGE SCALE GENOMIC DNA]</scope>
    <source>
        <strain evidence="4 5">AJA010-31</strain>
    </source>
</reference>
<protein>
    <submittedName>
        <fullName evidence="4">Uncharacterized protein</fullName>
    </submittedName>
</protein>
<name>A0ABD3NKD2_9STRA</name>
<evidence type="ECO:0000313" key="5">
    <source>
        <dbReference type="Proteomes" id="UP001530400"/>
    </source>
</evidence>
<organism evidence="4 5">
    <name type="scientific">Cyclotella atomus</name>
    <dbReference type="NCBI Taxonomy" id="382360"/>
    <lineage>
        <taxon>Eukaryota</taxon>
        <taxon>Sar</taxon>
        <taxon>Stramenopiles</taxon>
        <taxon>Ochrophyta</taxon>
        <taxon>Bacillariophyta</taxon>
        <taxon>Coscinodiscophyceae</taxon>
        <taxon>Thalassiosirophycidae</taxon>
        <taxon>Stephanodiscales</taxon>
        <taxon>Stephanodiscaceae</taxon>
        <taxon>Cyclotella</taxon>
    </lineage>
</organism>
<feature type="transmembrane region" description="Helical" evidence="3">
    <location>
        <begin position="83"/>
        <end position="101"/>
    </location>
</feature>